<evidence type="ECO:0000313" key="6">
    <source>
        <dbReference type="EMBL" id="KAK8886353.1"/>
    </source>
</evidence>
<feature type="domain" description="Adenosine deaminase" evidence="5">
    <location>
        <begin position="9"/>
        <end position="341"/>
    </location>
</feature>
<comment type="caution">
    <text evidence="6">The sequence shown here is derived from an EMBL/GenBank/DDBJ whole genome shotgun (WGS) entry which is preliminary data.</text>
</comment>
<dbReference type="InterPro" id="IPR001365">
    <property type="entry name" value="A_deaminase_dom"/>
</dbReference>
<evidence type="ECO:0000256" key="3">
    <source>
        <dbReference type="ARBA" id="ARBA00022801"/>
    </source>
</evidence>
<dbReference type="Gene3D" id="3.20.20.140">
    <property type="entry name" value="Metal-dependent hydrolases"/>
    <property type="match status" value="1"/>
</dbReference>
<keyword evidence="4" id="KW-0862">Zinc</keyword>
<organism evidence="6 7">
    <name type="scientific">Tritrichomonas musculus</name>
    <dbReference type="NCBI Taxonomy" id="1915356"/>
    <lineage>
        <taxon>Eukaryota</taxon>
        <taxon>Metamonada</taxon>
        <taxon>Parabasalia</taxon>
        <taxon>Tritrichomonadida</taxon>
        <taxon>Tritrichomonadidae</taxon>
        <taxon>Tritrichomonas</taxon>
    </lineage>
</organism>
<gene>
    <name evidence="6" type="ORF">M9Y10_041816</name>
</gene>
<dbReference type="InterPro" id="IPR032466">
    <property type="entry name" value="Metal_Hydrolase"/>
</dbReference>
<dbReference type="PANTHER" id="PTHR43114:SF6">
    <property type="entry name" value="ADENINE DEAMINASE"/>
    <property type="match status" value="1"/>
</dbReference>
<evidence type="ECO:0000259" key="5">
    <source>
        <dbReference type="Pfam" id="PF00962"/>
    </source>
</evidence>
<evidence type="ECO:0000256" key="1">
    <source>
        <dbReference type="ARBA" id="ARBA00001947"/>
    </source>
</evidence>
<dbReference type="Proteomes" id="UP001470230">
    <property type="component" value="Unassembled WGS sequence"/>
</dbReference>
<reference evidence="6 7" key="1">
    <citation type="submission" date="2024-04" db="EMBL/GenBank/DDBJ databases">
        <title>Tritrichomonas musculus Genome.</title>
        <authorList>
            <person name="Alves-Ferreira E."/>
            <person name="Grigg M."/>
            <person name="Lorenzi H."/>
            <person name="Galac M."/>
        </authorList>
    </citation>
    <scope>NUCLEOTIDE SEQUENCE [LARGE SCALE GENOMIC DNA]</scope>
    <source>
        <strain evidence="6 7">EAF2021</strain>
    </source>
</reference>
<dbReference type="EMBL" id="JAPFFF010000007">
    <property type="protein sequence ID" value="KAK8886353.1"/>
    <property type="molecule type" value="Genomic_DNA"/>
</dbReference>
<dbReference type="SUPFAM" id="SSF51556">
    <property type="entry name" value="Metallo-dependent hydrolases"/>
    <property type="match status" value="1"/>
</dbReference>
<accession>A0ABR2K6A5</accession>
<dbReference type="InterPro" id="IPR006330">
    <property type="entry name" value="Ado/ade_deaminase"/>
</dbReference>
<keyword evidence="3" id="KW-0378">Hydrolase</keyword>
<evidence type="ECO:0000313" key="7">
    <source>
        <dbReference type="Proteomes" id="UP001470230"/>
    </source>
</evidence>
<keyword evidence="2" id="KW-0479">Metal-binding</keyword>
<proteinExistence type="predicted"/>
<keyword evidence="7" id="KW-1185">Reference proteome</keyword>
<comment type="cofactor">
    <cofactor evidence="1">
        <name>Zn(2+)</name>
        <dbReference type="ChEBI" id="CHEBI:29105"/>
    </cofactor>
</comment>
<dbReference type="NCBIfam" id="TIGR01430">
    <property type="entry name" value="aden_deam"/>
    <property type="match status" value="1"/>
</dbReference>
<dbReference type="PANTHER" id="PTHR43114">
    <property type="entry name" value="ADENINE DEAMINASE"/>
    <property type="match status" value="1"/>
</dbReference>
<evidence type="ECO:0000256" key="2">
    <source>
        <dbReference type="ARBA" id="ARBA00022723"/>
    </source>
</evidence>
<name>A0ABR2K6A5_9EUKA</name>
<dbReference type="Pfam" id="PF00962">
    <property type="entry name" value="A_deaminase"/>
    <property type="match status" value="1"/>
</dbReference>
<evidence type="ECO:0000256" key="4">
    <source>
        <dbReference type="ARBA" id="ARBA00022833"/>
    </source>
</evidence>
<protein>
    <recommendedName>
        <fullName evidence="5">Adenosine deaminase domain-containing protein</fullName>
    </recommendedName>
</protein>
<sequence length="351" mass="40367">MEDFIRGLPKCELHMHLFGNLEPEIVFKLAKRNSISLPYQSVDVLKKAYNFQNLDEFLLLFKVCLQVIQKPEDVYDVLYDYLNRCSKDNVRYAEIYFGTTLFLTVKISPTETMDAIVRAITDGYNNFKVKSKIILGLNRTAGEEVAFEHLNMFLDYLDLNKAEIKRFDIHNKPIIATGLCCSERDYPPSIYEHFYEHTRKIGLKSTIHAGEEGPSEYIRQSIDILKADRIDHGVTATDEMIARLAKEKVPVTTCPISNLKLKVIDDIKNHPLKKQLEAGVIVSIHSDDPSYFGGYINENYIDAQKALNLSRDQIITIAKNSYISSFISEEEKQEGIKEIDDYVRKFDANHH</sequence>